<keyword evidence="4 9" id="KW-0175">Coiled coil</keyword>
<dbReference type="InterPro" id="IPR036961">
    <property type="entry name" value="Kinesin_motor_dom_sf"/>
</dbReference>
<evidence type="ECO:0000256" key="6">
    <source>
        <dbReference type="ARBA" id="ARBA00060769"/>
    </source>
</evidence>
<dbReference type="GO" id="GO:0003777">
    <property type="term" value="F:microtubule motor activity"/>
    <property type="evidence" value="ECO:0007669"/>
    <property type="project" value="InterPro"/>
</dbReference>
<evidence type="ECO:0000256" key="4">
    <source>
        <dbReference type="ARBA" id="ARBA00023054"/>
    </source>
</evidence>
<proteinExistence type="inferred from homology"/>
<evidence type="ECO:0000256" key="8">
    <source>
        <dbReference type="RuleBase" id="RU000394"/>
    </source>
</evidence>
<accession>A0AAN9L9L3</accession>
<comment type="caution">
    <text evidence="12">The sequence shown here is derived from an EMBL/GenBank/DDBJ whole genome shotgun (WGS) entry which is preliminary data.</text>
</comment>
<dbReference type="Pfam" id="PF00225">
    <property type="entry name" value="Kinesin"/>
    <property type="match status" value="1"/>
</dbReference>
<dbReference type="PROSITE" id="PS50067">
    <property type="entry name" value="KINESIN_MOTOR_2"/>
    <property type="match status" value="1"/>
</dbReference>
<evidence type="ECO:0000256" key="9">
    <source>
        <dbReference type="SAM" id="Coils"/>
    </source>
</evidence>
<protein>
    <recommendedName>
        <fullName evidence="8">Kinesin-like protein</fullName>
    </recommendedName>
</protein>
<evidence type="ECO:0000313" key="13">
    <source>
        <dbReference type="Proteomes" id="UP001367508"/>
    </source>
</evidence>
<keyword evidence="2 7" id="KW-0547">Nucleotide-binding</keyword>
<organism evidence="12 13">
    <name type="scientific">Canavalia gladiata</name>
    <name type="common">Sword bean</name>
    <name type="synonym">Dolichos gladiatus</name>
    <dbReference type="NCBI Taxonomy" id="3824"/>
    <lineage>
        <taxon>Eukaryota</taxon>
        <taxon>Viridiplantae</taxon>
        <taxon>Streptophyta</taxon>
        <taxon>Embryophyta</taxon>
        <taxon>Tracheophyta</taxon>
        <taxon>Spermatophyta</taxon>
        <taxon>Magnoliopsida</taxon>
        <taxon>eudicotyledons</taxon>
        <taxon>Gunneridae</taxon>
        <taxon>Pentapetalae</taxon>
        <taxon>rosids</taxon>
        <taxon>fabids</taxon>
        <taxon>Fabales</taxon>
        <taxon>Fabaceae</taxon>
        <taxon>Papilionoideae</taxon>
        <taxon>50 kb inversion clade</taxon>
        <taxon>NPAAA clade</taxon>
        <taxon>indigoferoid/millettioid clade</taxon>
        <taxon>Phaseoleae</taxon>
        <taxon>Canavalia</taxon>
    </lineage>
</organism>
<dbReference type="InterPro" id="IPR019821">
    <property type="entry name" value="Kinesin_motor_CS"/>
</dbReference>
<dbReference type="PROSITE" id="PS00411">
    <property type="entry name" value="KINESIN_MOTOR_1"/>
    <property type="match status" value="1"/>
</dbReference>
<feature type="region of interest" description="Disordered" evidence="10">
    <location>
        <begin position="837"/>
        <end position="860"/>
    </location>
</feature>
<dbReference type="PANTHER" id="PTHR47968">
    <property type="entry name" value="CENTROMERE PROTEIN E"/>
    <property type="match status" value="1"/>
</dbReference>
<name>A0AAN9L9L3_CANGL</name>
<feature type="region of interest" description="Disordered" evidence="10">
    <location>
        <begin position="673"/>
        <end position="710"/>
    </location>
</feature>
<dbReference type="Proteomes" id="UP001367508">
    <property type="component" value="Unassembled WGS sequence"/>
</dbReference>
<dbReference type="GO" id="GO:0005874">
    <property type="term" value="C:microtubule"/>
    <property type="evidence" value="ECO:0007669"/>
    <property type="project" value="UniProtKB-KW"/>
</dbReference>
<evidence type="ECO:0000256" key="10">
    <source>
        <dbReference type="SAM" id="MobiDB-lite"/>
    </source>
</evidence>
<dbReference type="PRINTS" id="PR00380">
    <property type="entry name" value="KINESINHEAVY"/>
</dbReference>
<dbReference type="Gene3D" id="3.40.850.10">
    <property type="entry name" value="Kinesin motor domain"/>
    <property type="match status" value="1"/>
</dbReference>
<dbReference type="GO" id="GO:0008017">
    <property type="term" value="F:microtubule binding"/>
    <property type="evidence" value="ECO:0007669"/>
    <property type="project" value="InterPro"/>
</dbReference>
<feature type="coiled-coil region" evidence="9">
    <location>
        <begin position="721"/>
        <end position="755"/>
    </location>
</feature>
<evidence type="ECO:0000256" key="2">
    <source>
        <dbReference type="ARBA" id="ARBA00022741"/>
    </source>
</evidence>
<comment type="similarity">
    <text evidence="6">Belongs to the TRAFAC class myosin-kinesin ATPase superfamily. Kinesin family. KIN-8 subfamily.</text>
</comment>
<evidence type="ECO:0000259" key="11">
    <source>
        <dbReference type="PROSITE" id="PS50067"/>
    </source>
</evidence>
<feature type="compositionally biased region" description="Polar residues" evidence="10">
    <location>
        <begin position="787"/>
        <end position="801"/>
    </location>
</feature>
<evidence type="ECO:0000256" key="7">
    <source>
        <dbReference type="PROSITE-ProRule" id="PRU00283"/>
    </source>
</evidence>
<dbReference type="InterPro" id="IPR001752">
    <property type="entry name" value="Kinesin_motor_dom"/>
</dbReference>
<dbReference type="GO" id="GO:0007018">
    <property type="term" value="P:microtubule-based movement"/>
    <property type="evidence" value="ECO:0007669"/>
    <property type="project" value="InterPro"/>
</dbReference>
<keyword evidence="13" id="KW-1185">Reference proteome</keyword>
<dbReference type="SMART" id="SM00129">
    <property type="entry name" value="KISc"/>
    <property type="match status" value="1"/>
</dbReference>
<feature type="binding site" evidence="7">
    <location>
        <begin position="384"/>
        <end position="391"/>
    </location>
    <ligand>
        <name>ATP</name>
        <dbReference type="ChEBI" id="CHEBI:30616"/>
    </ligand>
</feature>
<keyword evidence="3 7" id="KW-0067">ATP-binding</keyword>
<dbReference type="FunFam" id="3.40.850.10:FF:000054">
    <property type="entry name" value="Kinesin-like protein"/>
    <property type="match status" value="1"/>
</dbReference>
<feature type="region of interest" description="Disordered" evidence="10">
    <location>
        <begin position="782"/>
        <end position="809"/>
    </location>
</feature>
<keyword evidence="1 8" id="KW-0493">Microtubule</keyword>
<dbReference type="InterPro" id="IPR027417">
    <property type="entry name" value="P-loop_NTPase"/>
</dbReference>
<evidence type="ECO:0000256" key="3">
    <source>
        <dbReference type="ARBA" id="ARBA00022840"/>
    </source>
</evidence>
<dbReference type="GO" id="GO:0005524">
    <property type="term" value="F:ATP binding"/>
    <property type="evidence" value="ECO:0007669"/>
    <property type="project" value="UniProtKB-UniRule"/>
</dbReference>
<dbReference type="EMBL" id="JAYMYQ010000005">
    <property type="protein sequence ID" value="KAK7330219.1"/>
    <property type="molecule type" value="Genomic_DNA"/>
</dbReference>
<evidence type="ECO:0000256" key="5">
    <source>
        <dbReference type="ARBA" id="ARBA00023175"/>
    </source>
</evidence>
<evidence type="ECO:0000256" key="1">
    <source>
        <dbReference type="ARBA" id="ARBA00022701"/>
    </source>
</evidence>
<dbReference type="SUPFAM" id="SSF52540">
    <property type="entry name" value="P-loop containing nucleoside triphosphate hydrolases"/>
    <property type="match status" value="1"/>
</dbReference>
<reference evidence="12 13" key="1">
    <citation type="submission" date="2024-01" db="EMBL/GenBank/DDBJ databases">
        <title>The genomes of 5 underutilized Papilionoideae crops provide insights into root nodulation and disease resistanc.</title>
        <authorList>
            <person name="Jiang F."/>
        </authorList>
    </citation>
    <scope>NUCLEOTIDE SEQUENCE [LARGE SCALE GENOMIC DNA]</scope>
    <source>
        <strain evidence="12">LVBAO_FW01</strain>
        <tissue evidence="12">Leaves</tissue>
    </source>
</reference>
<evidence type="ECO:0000313" key="12">
    <source>
        <dbReference type="EMBL" id="KAK7330219.1"/>
    </source>
</evidence>
<sequence>MTKIINQVYVLSLDSWYSAHRIKNSNMFMSELGVSVAKLGTACYDIDNDYSIQIKILFCASFLGSPKIKFQITPNTTTQTCSFFLLFFLKLYSVELPPRAFPGKVFDFVNQKTKRGRGWSLKSSGYVCVDSKKILRMPVSTRSQMIPNHGETEPNPTTAQRMRNPHHGLKEKLKTLTLLYEQQKQASAALKNGSLKPQEKSVMRENTIPNNTTITRTFVLPQPPSNHDDAKENFVVGSDRILGFSCPRKTTTTTNVSISNSATVARKLSMGTMAAAEKVEAGSEKQGKVGSRILVFVRLRPMNKKEKEAGSRCCVRIVNRRDVYLTEFANENDYLRLNRLRGRHFTFDAAFPDSSSQQEVYSTTTSELVEAVLQGRNGSVFCYGATGAGKTYTMLGTVENPGVMVLAIKDLFSKIRQRSFDGSHVVHLSYLEVYNESVRDLLSPGRPLVLREDKQGIVAAGLTQYRAYSTDEVMALLQQGNQNRTTEPTRVNETSSRSHAILQVVVEYRVRDAAMNIINRVGKLSLIDLAGSERALATDQRTLRSLEGANINRSLLALSSCINSLVEGKKHIPYRNSKLTQLLKDSLGGTCNTVMIANISPSNLSFGETQNTVHWADRAKEIRTKVSDANEDQFPVPETETDQTKLVLELQKENRELRIQLARQQQKLLTLQTQSLASHTSPTPPSAGALSTPPTSAQPNEKRRTRSSFLAGTCFTPEAKKKGTEVAVKTLQQTVKALEAEIERMKKDHILQLKQKDERICELSQKGTTREVGKGVVTRRASLQAKEPTNSEMKSPSSQRMRSPAPTAKKRSFWDITTNNSPSVTTLNGRKTRSHVLAEPTAPPPSMLLQPGFARQKANI</sequence>
<keyword evidence="5 7" id="KW-0505">Motor protein</keyword>
<feature type="domain" description="Kinesin motor" evidence="11">
    <location>
        <begin position="292"/>
        <end position="622"/>
    </location>
</feature>
<dbReference type="InterPro" id="IPR027640">
    <property type="entry name" value="Kinesin-like_fam"/>
</dbReference>
<dbReference type="AlphaFoldDB" id="A0AAN9L9L3"/>
<feature type="region of interest" description="Disordered" evidence="10">
    <location>
        <begin position="144"/>
        <end position="163"/>
    </location>
</feature>
<dbReference type="PANTHER" id="PTHR47968:SF13">
    <property type="entry name" value="KINESIN-LIKE PROTEIN KIF19 ISOFORM X1"/>
    <property type="match status" value="1"/>
</dbReference>
<gene>
    <name evidence="12" type="ORF">VNO77_24406</name>
</gene>